<dbReference type="OrthoDB" id="9806511at2"/>
<comment type="caution">
    <text evidence="1">The sequence shown here is derived from an EMBL/GenBank/DDBJ whole genome shotgun (WGS) entry which is preliminary data.</text>
</comment>
<name>A0A443LBF4_9RHOB</name>
<dbReference type="Gene3D" id="3.30.310.50">
    <property type="entry name" value="Alpha-D-phosphohexomutase, C-terminal domain"/>
    <property type="match status" value="1"/>
</dbReference>
<keyword evidence="2" id="KW-1185">Reference proteome</keyword>
<reference evidence="1 2" key="1">
    <citation type="submission" date="2019-01" db="EMBL/GenBank/DDBJ databases">
        <title>Sinorhodobacter populi sp. nov. isolated from the symptomatic bark tissue of Populus euramericana canker.</title>
        <authorList>
            <person name="Xu G."/>
        </authorList>
    </citation>
    <scope>NUCLEOTIDE SEQUENCE [LARGE SCALE GENOMIC DNA]</scope>
    <source>
        <strain evidence="1 2">CCTCC AB2012026</strain>
    </source>
</reference>
<proteinExistence type="predicted"/>
<dbReference type="PIRSF" id="PIRSF028291">
    <property type="entry name" value="UCP028291"/>
    <property type="match status" value="1"/>
</dbReference>
<dbReference type="EMBL" id="SAVB01000019">
    <property type="protein sequence ID" value="RWR46464.1"/>
    <property type="molecule type" value="Genomic_DNA"/>
</dbReference>
<dbReference type="AlphaFoldDB" id="A0A443LBF4"/>
<dbReference type="InterPro" id="IPR014543">
    <property type="entry name" value="UCP028291"/>
</dbReference>
<evidence type="ECO:0000313" key="1">
    <source>
        <dbReference type="EMBL" id="RWR46464.1"/>
    </source>
</evidence>
<gene>
    <name evidence="1" type="ORF">EOW65_13710</name>
</gene>
<protein>
    <submittedName>
        <fullName evidence="1">DUF2218 domain-containing protein</fullName>
    </submittedName>
</protein>
<evidence type="ECO:0000313" key="2">
    <source>
        <dbReference type="Proteomes" id="UP000286594"/>
    </source>
</evidence>
<organism evidence="1 2">
    <name type="scientific">Paenirhodobacter ferrireducens</name>
    <dbReference type="NCBI Taxonomy" id="1215032"/>
    <lineage>
        <taxon>Bacteria</taxon>
        <taxon>Pseudomonadati</taxon>
        <taxon>Pseudomonadota</taxon>
        <taxon>Alphaproteobacteria</taxon>
        <taxon>Rhodobacterales</taxon>
        <taxon>Rhodobacter group</taxon>
        <taxon>Paenirhodobacter</taxon>
    </lineage>
</organism>
<dbReference type="RefSeq" id="WP_128150347.1">
    <property type="nucleotide sequence ID" value="NZ_SAVB01000019.1"/>
</dbReference>
<sequence length="97" mass="10755">MLVTTARMTTPHGAKYIAQLCKHFAHKVEVEWTETTGRAALPPGPAEMVADAEGLSFRLQAEDARGIIQARFAIDSHLVIFAHRETFYGLDWVMEAG</sequence>
<accession>A0A443LBF4</accession>
<dbReference type="Proteomes" id="UP000286594">
    <property type="component" value="Unassembled WGS sequence"/>
</dbReference>
<dbReference type="Pfam" id="PF09981">
    <property type="entry name" value="DUF2218"/>
    <property type="match status" value="1"/>
</dbReference>